<protein>
    <submittedName>
        <fullName evidence="1">Uncharacterized protein</fullName>
    </submittedName>
</protein>
<proteinExistence type="predicted"/>
<dbReference type="EMBL" id="CM037152">
    <property type="protein sequence ID" value="KAH7834147.1"/>
    <property type="molecule type" value="Genomic_DNA"/>
</dbReference>
<gene>
    <name evidence="1" type="ORF">Vadar_013146</name>
</gene>
<evidence type="ECO:0000313" key="1">
    <source>
        <dbReference type="EMBL" id="KAH7834147.1"/>
    </source>
</evidence>
<organism evidence="1 2">
    <name type="scientific">Vaccinium darrowii</name>
    <dbReference type="NCBI Taxonomy" id="229202"/>
    <lineage>
        <taxon>Eukaryota</taxon>
        <taxon>Viridiplantae</taxon>
        <taxon>Streptophyta</taxon>
        <taxon>Embryophyta</taxon>
        <taxon>Tracheophyta</taxon>
        <taxon>Spermatophyta</taxon>
        <taxon>Magnoliopsida</taxon>
        <taxon>eudicotyledons</taxon>
        <taxon>Gunneridae</taxon>
        <taxon>Pentapetalae</taxon>
        <taxon>asterids</taxon>
        <taxon>Ericales</taxon>
        <taxon>Ericaceae</taxon>
        <taxon>Vaccinioideae</taxon>
        <taxon>Vaccinieae</taxon>
        <taxon>Vaccinium</taxon>
    </lineage>
</organism>
<sequence>MKLTPLSISVSRTPQGKQIYLPPPNSRQIVKPVKIPTAKTILCRDKVLIRKRRMVGIICNTCDYAGPGNEFDGFYYCPQCHSQAEGVVETAIADEDVALDPATGALGIYGTYGRRRVIKVEPISFSQPESLFWQNLRDAADLNDGVSVRVKAEEDADGVGPTGPGDFGSGLMGSVEYDDDYYREIRLRYVMGVQLMIQMQCKALVDGFGVSPLVCGLAGSIWLRFVACSRVFDDGWAEECIRESESQKEGMSDDFKPRAKYKAEPRNRHGQRKVMIWYRSLSKTIPLSHSLAISFLVCHLAREAVLPTDIIKWSLEGKLPYFAAFVEIEKQIGPPSSACPLSSSFLFKPSETVPLHKLESQAASIAQTIGLELPPVNFYAIASRYLSKLSLPMGRILPSICQIYEWSLPPELWLSANEFRLPTRVCVLSMVIVAIRILYNIHGFGFWEMSLSSSSGSSTGNGQVEPTCNGDVRDDAKQGFPCPGLDDSVMDSSKKSLNVSFDAAAAELLCNLESRYNELEEIYEYSKDLPAYLQYCKDVVFAGLKPLFEDFEEEKMIEELWSYYGDQKGSGSSADQEMGYHGGSKQKRSRDDVTRLADKTKKRRDNNPNSSPSTDLETSHANDYSQQSMSLDGCSSSGNDPPLVCRKSPDTKKDDAIMRMKSNMEENRFYYIPPRVIVKRLDYLHYVRKKDDGAYTYAAHADYYILLRSCARVAQVDMRVMHAGVLSFEKRLGWLEKRIDHCLNLGPPSSDSCEFCREDVPKDSMDDSIDISKLNL</sequence>
<keyword evidence="2" id="KW-1185">Reference proteome</keyword>
<name>A0ACB7X079_9ERIC</name>
<reference evidence="1 2" key="1">
    <citation type="journal article" date="2021" name="Hortic Res">
        <title>High-quality reference genome and annotation aids understanding of berry development for evergreen blueberry (Vaccinium darrowii).</title>
        <authorList>
            <person name="Yu J."/>
            <person name="Hulse-Kemp A.M."/>
            <person name="Babiker E."/>
            <person name="Staton M."/>
        </authorList>
    </citation>
    <scope>NUCLEOTIDE SEQUENCE [LARGE SCALE GENOMIC DNA]</scope>
    <source>
        <strain evidence="2">cv. NJ 8807/NJ 8810</strain>
        <tissue evidence="1">Young leaf</tissue>
    </source>
</reference>
<evidence type="ECO:0000313" key="2">
    <source>
        <dbReference type="Proteomes" id="UP000828048"/>
    </source>
</evidence>
<dbReference type="Proteomes" id="UP000828048">
    <property type="component" value="Chromosome 2"/>
</dbReference>
<comment type="caution">
    <text evidence="1">The sequence shown here is derived from an EMBL/GenBank/DDBJ whole genome shotgun (WGS) entry which is preliminary data.</text>
</comment>
<accession>A0ACB7X079</accession>